<evidence type="ECO:0000256" key="1">
    <source>
        <dbReference type="SAM" id="MobiDB-lite"/>
    </source>
</evidence>
<gene>
    <name evidence="2" type="ORF">GMLC_21700</name>
</gene>
<keyword evidence="3" id="KW-1185">Reference proteome</keyword>
<feature type="compositionally biased region" description="Basic and acidic residues" evidence="1">
    <location>
        <begin position="1"/>
        <end position="15"/>
    </location>
</feature>
<comment type="caution">
    <text evidence="2">The sequence shown here is derived from an EMBL/GenBank/DDBJ whole genome shotgun (WGS) entry which is preliminary data.</text>
</comment>
<reference evidence="3" key="1">
    <citation type="submission" date="2020-06" db="EMBL/GenBank/DDBJ databases">
        <title>Draft genomic sequecing of Geomonas sp. Red745.</title>
        <authorList>
            <person name="Itoh H."/>
            <person name="Xu Z.X."/>
            <person name="Ushijima N."/>
            <person name="Masuda Y."/>
            <person name="Shiratori Y."/>
            <person name="Senoo K."/>
        </authorList>
    </citation>
    <scope>NUCLEOTIDE SEQUENCE [LARGE SCALE GENOMIC DNA]</scope>
    <source>
        <strain evidence="3">Red745</strain>
    </source>
</reference>
<dbReference type="Proteomes" id="UP000587586">
    <property type="component" value="Unassembled WGS sequence"/>
</dbReference>
<accession>A0A6V8N7V8</accession>
<name>A0A6V8N7V8_9BACT</name>
<organism evidence="2 3">
    <name type="scientific">Geomonas limicola</name>
    <dbReference type="NCBI Taxonomy" id="2740186"/>
    <lineage>
        <taxon>Bacteria</taxon>
        <taxon>Pseudomonadati</taxon>
        <taxon>Thermodesulfobacteriota</taxon>
        <taxon>Desulfuromonadia</taxon>
        <taxon>Geobacterales</taxon>
        <taxon>Geobacteraceae</taxon>
        <taxon>Geomonas</taxon>
    </lineage>
</organism>
<feature type="region of interest" description="Disordered" evidence="1">
    <location>
        <begin position="1"/>
        <end position="26"/>
    </location>
</feature>
<proteinExistence type="predicted"/>
<dbReference type="RefSeq" id="WP_183361142.1">
    <property type="nucleotide sequence ID" value="NZ_BLXZ01000004.1"/>
</dbReference>
<protein>
    <submittedName>
        <fullName evidence="2">Uncharacterized protein</fullName>
    </submittedName>
</protein>
<sequence length="109" mass="11951">MGALDRKEIAAEAKKPTTGTPEGTENPALTAKLATRELIDADASVESLAVRKGGEAAFDRARLLAQGQKCDCCGEFKQYPEGVALYEEPYCEDKWFCLKCYPESEPDDE</sequence>
<evidence type="ECO:0000313" key="3">
    <source>
        <dbReference type="Proteomes" id="UP000587586"/>
    </source>
</evidence>
<evidence type="ECO:0000313" key="2">
    <source>
        <dbReference type="EMBL" id="GFO68591.1"/>
    </source>
</evidence>
<dbReference type="AlphaFoldDB" id="A0A6V8N7V8"/>
<dbReference type="EMBL" id="BLXZ01000004">
    <property type="protein sequence ID" value="GFO68591.1"/>
    <property type="molecule type" value="Genomic_DNA"/>
</dbReference>
<feature type="compositionally biased region" description="Low complexity" evidence="1">
    <location>
        <begin position="16"/>
        <end position="25"/>
    </location>
</feature>